<evidence type="ECO:0000313" key="1">
    <source>
        <dbReference type="EMBL" id="VDK79246.1"/>
    </source>
</evidence>
<sequence>MKPLKAFKKEENIFIVPGDKGSSAVILHKSTYHATMLSLLEDKSTYTPLKTDPTKTQDAAIDKVLKRRTSKKDIAGAKPKETQLISTDGLINTNPTYHYVKWNH</sequence>
<dbReference type="AlphaFoldDB" id="A0A3P6SVF9"/>
<evidence type="ECO:0000313" key="2">
    <source>
        <dbReference type="Proteomes" id="UP000281553"/>
    </source>
</evidence>
<organism evidence="1 2">
    <name type="scientific">Dibothriocephalus latus</name>
    <name type="common">Fish tapeworm</name>
    <name type="synonym">Diphyllobothrium latum</name>
    <dbReference type="NCBI Taxonomy" id="60516"/>
    <lineage>
        <taxon>Eukaryota</taxon>
        <taxon>Metazoa</taxon>
        <taxon>Spiralia</taxon>
        <taxon>Lophotrochozoa</taxon>
        <taxon>Platyhelminthes</taxon>
        <taxon>Cestoda</taxon>
        <taxon>Eucestoda</taxon>
        <taxon>Diphyllobothriidea</taxon>
        <taxon>Diphyllobothriidae</taxon>
        <taxon>Dibothriocephalus</taxon>
    </lineage>
</organism>
<keyword evidence="2" id="KW-1185">Reference proteome</keyword>
<reference evidence="1 2" key="1">
    <citation type="submission" date="2018-11" db="EMBL/GenBank/DDBJ databases">
        <authorList>
            <consortium name="Pathogen Informatics"/>
        </authorList>
    </citation>
    <scope>NUCLEOTIDE SEQUENCE [LARGE SCALE GENOMIC DNA]</scope>
</reference>
<dbReference type="EMBL" id="UYRU01042967">
    <property type="protein sequence ID" value="VDK79246.1"/>
    <property type="molecule type" value="Genomic_DNA"/>
</dbReference>
<accession>A0A3P6SVF9</accession>
<dbReference type="Proteomes" id="UP000281553">
    <property type="component" value="Unassembled WGS sequence"/>
</dbReference>
<dbReference type="OrthoDB" id="10047121at2759"/>
<gene>
    <name evidence="1" type="ORF">DILT_LOCUS3004</name>
</gene>
<proteinExistence type="predicted"/>
<name>A0A3P6SVF9_DIBLA</name>
<protein>
    <submittedName>
        <fullName evidence="1">Uncharacterized protein</fullName>
    </submittedName>
</protein>